<dbReference type="InterPro" id="IPR029475">
    <property type="entry name" value="DUF6807"/>
</dbReference>
<dbReference type="AlphaFoldDB" id="A0A543JNI5"/>
<accession>A0A543JNI5</accession>
<gene>
    <name evidence="1" type="ORF">FHX81_6866</name>
</gene>
<dbReference type="Pfam" id="PF14100">
    <property type="entry name" value="DUF6807"/>
    <property type="match status" value="1"/>
</dbReference>
<dbReference type="GO" id="GO:0004497">
    <property type="term" value="F:monooxygenase activity"/>
    <property type="evidence" value="ECO:0007669"/>
    <property type="project" value="UniProtKB-KW"/>
</dbReference>
<reference evidence="1 2" key="1">
    <citation type="submission" date="2019-06" db="EMBL/GenBank/DDBJ databases">
        <title>Sequencing the genomes of 1000 actinobacteria strains.</title>
        <authorList>
            <person name="Klenk H.-P."/>
        </authorList>
    </citation>
    <scope>NUCLEOTIDE SEQUENCE [LARGE SCALE GENOMIC DNA]</scope>
    <source>
        <strain evidence="1 2">DSM 45456</strain>
    </source>
</reference>
<comment type="caution">
    <text evidence="1">The sequence shown here is derived from an EMBL/GenBank/DDBJ whole genome shotgun (WGS) entry which is preliminary data.</text>
</comment>
<dbReference type="RefSeq" id="WP_246108332.1">
    <property type="nucleotide sequence ID" value="NZ_VFPP01000001.1"/>
</dbReference>
<keyword evidence="2" id="KW-1185">Reference proteome</keyword>
<organism evidence="1 2">
    <name type="scientific">Saccharothrix saharensis</name>
    <dbReference type="NCBI Taxonomy" id="571190"/>
    <lineage>
        <taxon>Bacteria</taxon>
        <taxon>Bacillati</taxon>
        <taxon>Actinomycetota</taxon>
        <taxon>Actinomycetes</taxon>
        <taxon>Pseudonocardiales</taxon>
        <taxon>Pseudonocardiaceae</taxon>
        <taxon>Saccharothrix</taxon>
    </lineage>
</organism>
<sequence>MTIGLSVRHDIGSALTLSVGDVDLARYVYVPDTVQLESPKPYLHPIRTRAGRVVSLFRPHDHVWHKGLAWSLPNVDDENFWGGPTYVHGRSYVQLDNNGTQRHRRVIDVGVQEDQAWFTHELDWVTQSGQTVITERRTITAALLSADAWALTFDTAMTNTSGEGIAFGSPTTRGRENAGYGGLFWRGPRSFTGGNVVTPEGVGGDEVRGRRAEWMAFAGRHDGDAHDAHDGGLHGHARISGVHGGGAAESLVLLLDHDANPHHPPQWFARTVEFACLNPAPFFSEELTLPNGGTVRFRYGAGVADGTADDAHALADAVREALHR</sequence>
<dbReference type="EMBL" id="VFPP01000001">
    <property type="protein sequence ID" value="TQM84421.1"/>
    <property type="molecule type" value="Genomic_DNA"/>
</dbReference>
<evidence type="ECO:0000313" key="2">
    <source>
        <dbReference type="Proteomes" id="UP000316628"/>
    </source>
</evidence>
<keyword evidence="1" id="KW-0560">Oxidoreductase</keyword>
<dbReference type="Proteomes" id="UP000316628">
    <property type="component" value="Unassembled WGS sequence"/>
</dbReference>
<evidence type="ECO:0000313" key="1">
    <source>
        <dbReference type="EMBL" id="TQM84421.1"/>
    </source>
</evidence>
<protein>
    <submittedName>
        <fullName evidence="1">Methane monooxygenase PmoA-like</fullName>
    </submittedName>
</protein>
<name>A0A543JNI5_9PSEU</name>
<proteinExistence type="predicted"/>
<keyword evidence="1" id="KW-0503">Monooxygenase</keyword>